<keyword evidence="3 7" id="KW-0418">Kinase</keyword>
<keyword evidence="5" id="KW-0812">Transmembrane</keyword>
<protein>
    <submittedName>
        <fullName evidence="7">Thiamine pyrophosphokinase</fullName>
    </submittedName>
</protein>
<comment type="caution">
    <text evidence="7">The sequence shown here is derived from an EMBL/GenBank/DDBJ whole genome shotgun (WGS) entry which is preliminary data.</text>
</comment>
<keyword evidence="4" id="KW-0067">ATP-binding</keyword>
<dbReference type="Proteomes" id="UP000030145">
    <property type="component" value="Unassembled WGS sequence"/>
</dbReference>
<dbReference type="NCBIfam" id="NF040608">
    <property type="entry name" value="division_SteA"/>
    <property type="match status" value="1"/>
</dbReference>
<proteinExistence type="predicted"/>
<evidence type="ECO:0000313" key="8">
    <source>
        <dbReference type="Proteomes" id="UP000030145"/>
    </source>
</evidence>
<dbReference type="GO" id="GO:0009229">
    <property type="term" value="P:thiamine diphosphate biosynthetic process"/>
    <property type="evidence" value="ECO:0007669"/>
    <property type="project" value="InterPro"/>
</dbReference>
<gene>
    <name evidence="7" type="ORF">MA47_07985</name>
</gene>
<dbReference type="AlphaFoldDB" id="A0A0A2DKI5"/>
<evidence type="ECO:0000256" key="3">
    <source>
        <dbReference type="ARBA" id="ARBA00022777"/>
    </source>
</evidence>
<sequence length="397" mass="42565">MTRSRSDQPGLIGATRDLTGPKGIHKNLTKGKLGAGDIAVINQPDINRSMAQRFIDAQVGAVVNVAPFTTGRVPNFGPQMMLDSGIILVENADDEVARKIKNGKKARLDEGKVFYGDRSIGGGDELDLDTAMERFDEARDSLGDHMEALSGNTAEFVRSESPLLIDGLGIPEVDVDMDDRKVLVVSPDPRLHEKLKDLRYFIREYDPIIIGVGAAADELLAEGHKPRIILGDPETIATNTLRSGALVVLPAGPDGHAPGLERIQDLGVGAMTFPAATSNPTHLALLLAEYHGASMVVHLGENLNLDTLFSQAHDPETPSAMLTHLKVGSRLVDSTAVAELYRVSKSGSGWLWAILGVLLAIVVIIAIAGFSGDQGFVDNLIDTWNGIALSFQDLFKN</sequence>
<evidence type="ECO:0000256" key="5">
    <source>
        <dbReference type="SAM" id="Phobius"/>
    </source>
</evidence>
<evidence type="ECO:0000313" key="7">
    <source>
        <dbReference type="EMBL" id="KGM18409.1"/>
    </source>
</evidence>
<dbReference type="EMBL" id="JRVJ01000014">
    <property type="protein sequence ID" value="KGM18409.1"/>
    <property type="molecule type" value="Genomic_DNA"/>
</dbReference>
<keyword evidence="1" id="KW-0808">Transferase</keyword>
<feature type="transmembrane region" description="Helical" evidence="5">
    <location>
        <begin position="350"/>
        <end position="370"/>
    </location>
</feature>
<keyword evidence="5" id="KW-0472">Membrane</keyword>
<name>A0A0A2DKI5_9CORY</name>
<dbReference type="InterPro" id="IPR047795">
    <property type="entry name" value="Put_SteA-like"/>
</dbReference>
<organism evidence="7 8">
    <name type="scientific">Corynebacterium auriscanis</name>
    <dbReference type="NCBI Taxonomy" id="99807"/>
    <lineage>
        <taxon>Bacteria</taxon>
        <taxon>Bacillati</taxon>
        <taxon>Actinomycetota</taxon>
        <taxon>Actinomycetes</taxon>
        <taxon>Mycobacteriales</taxon>
        <taxon>Corynebacteriaceae</taxon>
        <taxon>Corynebacterium</taxon>
    </lineage>
</organism>
<evidence type="ECO:0000256" key="1">
    <source>
        <dbReference type="ARBA" id="ARBA00022679"/>
    </source>
</evidence>
<evidence type="ECO:0000259" key="6">
    <source>
        <dbReference type="Pfam" id="PF12555"/>
    </source>
</evidence>
<accession>A0A0A2DKI5</accession>
<keyword evidence="5" id="KW-1133">Transmembrane helix</keyword>
<dbReference type="SUPFAM" id="SSF63999">
    <property type="entry name" value="Thiamin pyrophosphokinase, catalytic domain"/>
    <property type="match status" value="1"/>
</dbReference>
<evidence type="ECO:0000256" key="2">
    <source>
        <dbReference type="ARBA" id="ARBA00022741"/>
    </source>
</evidence>
<dbReference type="Pfam" id="PF12555">
    <property type="entry name" value="SteA-like_C"/>
    <property type="match status" value="1"/>
</dbReference>
<dbReference type="GO" id="GO:0016301">
    <property type="term" value="F:kinase activity"/>
    <property type="evidence" value="ECO:0007669"/>
    <property type="project" value="UniProtKB-KW"/>
</dbReference>
<dbReference type="RefSeq" id="WP_035115061.1">
    <property type="nucleotide sequence ID" value="NZ_CP047046.1"/>
</dbReference>
<dbReference type="InterPro" id="IPR022215">
    <property type="entry name" value="SteA-like_C"/>
</dbReference>
<dbReference type="GO" id="GO:0004788">
    <property type="term" value="F:thiamine diphosphokinase activity"/>
    <property type="evidence" value="ECO:0007669"/>
    <property type="project" value="InterPro"/>
</dbReference>
<keyword evidence="8" id="KW-1185">Reference proteome</keyword>
<reference evidence="7 8" key="1">
    <citation type="submission" date="2014-10" db="EMBL/GenBank/DDBJ databases">
        <title>Whole Genome sequence of Corynebacterium auriscanis strain CIP 106629.</title>
        <authorList>
            <person name="Hassan S.S."/>
            <person name="Jamal S.B."/>
            <person name="Tiwari S."/>
            <person name="Oliveira L.D.C."/>
            <person name="Souza F."/>
            <person name="Mariano D.C."/>
            <person name="Almeida S."/>
            <person name="Dorella F."/>
            <person name="Pereira F."/>
            <person name="Carvalho A."/>
            <person name="Leal C.A."/>
            <person name="Soares S.D.C."/>
            <person name="Figueiredo H.C."/>
            <person name="Silva A."/>
            <person name="Azevedo V.A."/>
        </authorList>
    </citation>
    <scope>NUCLEOTIDE SEQUENCE [LARGE SCALE GENOMIC DNA]</scope>
    <source>
        <strain evidence="7 8">CIP 106629</strain>
    </source>
</reference>
<dbReference type="GO" id="GO:0005524">
    <property type="term" value="F:ATP binding"/>
    <property type="evidence" value="ECO:0007669"/>
    <property type="project" value="UniProtKB-KW"/>
</dbReference>
<keyword evidence="2" id="KW-0547">Nucleotide-binding</keyword>
<dbReference type="InterPro" id="IPR036759">
    <property type="entry name" value="TPK_catalytic_sf"/>
</dbReference>
<evidence type="ECO:0000256" key="4">
    <source>
        <dbReference type="ARBA" id="ARBA00022840"/>
    </source>
</evidence>
<feature type="domain" description="SteA-like C-terminal" evidence="6">
    <location>
        <begin position="336"/>
        <end position="388"/>
    </location>
</feature>
<dbReference type="GeneID" id="300552689"/>